<dbReference type="SMART" id="SM00387">
    <property type="entry name" value="HATPase_c"/>
    <property type="match status" value="1"/>
</dbReference>
<feature type="transmembrane region" description="Helical" evidence="7">
    <location>
        <begin position="171"/>
        <end position="189"/>
    </location>
</feature>
<dbReference type="RefSeq" id="WP_371437414.1">
    <property type="nucleotide sequence ID" value="NZ_JBHSRS010000005.1"/>
</dbReference>
<feature type="transmembrane region" description="Helical" evidence="7">
    <location>
        <begin position="93"/>
        <end position="113"/>
    </location>
</feature>
<dbReference type="PRINTS" id="PR00344">
    <property type="entry name" value="BCTRLSENSOR"/>
</dbReference>
<keyword evidence="4" id="KW-0808">Transferase</keyword>
<dbReference type="CDD" id="cd00156">
    <property type="entry name" value="REC"/>
    <property type="match status" value="1"/>
</dbReference>
<feature type="transmembrane region" description="Helical" evidence="7">
    <location>
        <begin position="21"/>
        <end position="39"/>
    </location>
</feature>
<keyword evidence="3 6" id="KW-0597">Phosphoprotein</keyword>
<keyword evidence="5" id="KW-0418">Kinase</keyword>
<keyword evidence="7" id="KW-0472">Membrane</keyword>
<keyword evidence="10" id="KW-0547">Nucleotide-binding</keyword>
<keyword evidence="10" id="KW-0067">ATP-binding</keyword>
<name>A0ABW1TS54_9BURK</name>
<dbReference type="InterPro" id="IPR036097">
    <property type="entry name" value="HisK_dim/P_sf"/>
</dbReference>
<keyword evidence="11" id="KW-1185">Reference proteome</keyword>
<evidence type="ECO:0000259" key="9">
    <source>
        <dbReference type="PROSITE" id="PS50110"/>
    </source>
</evidence>
<protein>
    <recommendedName>
        <fullName evidence="2">histidine kinase</fullName>
        <ecNumber evidence="2">2.7.13.3</ecNumber>
    </recommendedName>
</protein>
<dbReference type="SUPFAM" id="SSF47384">
    <property type="entry name" value="Homodimeric domain of signal transducing histidine kinase"/>
    <property type="match status" value="1"/>
</dbReference>
<keyword evidence="7" id="KW-1133">Transmembrane helix</keyword>
<feature type="transmembrane region" description="Helical" evidence="7">
    <location>
        <begin position="51"/>
        <end position="73"/>
    </location>
</feature>
<dbReference type="Pfam" id="PF00072">
    <property type="entry name" value="Response_reg"/>
    <property type="match status" value="1"/>
</dbReference>
<dbReference type="PANTHER" id="PTHR43047:SF9">
    <property type="entry name" value="HISTIDINE KINASE"/>
    <property type="match status" value="1"/>
</dbReference>
<comment type="catalytic activity">
    <reaction evidence="1">
        <text>ATP + protein L-histidine = ADP + protein N-phospho-L-histidine.</text>
        <dbReference type="EC" id="2.7.13.3"/>
    </reaction>
</comment>
<feature type="modified residue" description="4-aspartylphosphate" evidence="6">
    <location>
        <position position="534"/>
    </location>
</feature>
<dbReference type="SUPFAM" id="SSF55874">
    <property type="entry name" value="ATPase domain of HSP90 chaperone/DNA topoisomerase II/histidine kinase"/>
    <property type="match status" value="1"/>
</dbReference>
<dbReference type="GO" id="GO:0005524">
    <property type="term" value="F:ATP binding"/>
    <property type="evidence" value="ECO:0007669"/>
    <property type="project" value="UniProtKB-KW"/>
</dbReference>
<dbReference type="InterPro" id="IPR001789">
    <property type="entry name" value="Sig_transdc_resp-reg_receiver"/>
</dbReference>
<dbReference type="PROSITE" id="PS50110">
    <property type="entry name" value="RESPONSE_REGULATORY"/>
    <property type="match status" value="1"/>
</dbReference>
<sequence length="607" mass="63809">MTPSHSVLFEQVQTLYRQSGTTFIGTLLAGAVAAIVLQPSGHTDPAASQLLWSWLAVVALLTASRFAMVRRFFKKVRTAPNQRMDDARARSAAHAFATSSFMSGCLWGILGLMAFDAHAYVPTLFLGFLLGGMVSGALGSLSVYYPAFVAYAIPSVLPFAVRCIGEGQREFAGFGLLTLVFMLVCLGYGRGLNRSLRNSIELRFENAQLVRDLAAARDRAELASADKTALLAAATHDLRQPAYAASLFAAGLKTTLARAFTGSEQPAAVQAQRMAGQLEASVMAFNGLLEGLLDLAQLDAGATPLAASPLRVSALLDAVASTLAATAAQRHVRLRVLARPDLWVSAPPDALQRIVLNLTSNAIKFTTGSSVLLFARLQSGRVHLGVADSGPGISEADQQRLFNAFVRLPQNRDQAGLGLGLAIVKRLAAQMDAQVALKSAPGRGSLFSIALPRHAGARPVPQTLAAGEASPGAAFSGWQALVLDDDPMALAATTQVVRDLGLPVQPFDSAEAALAWLAQAGSDASRQPHLLVTDLHLGDTEGRDGLLVLAAFRQRLPGLRALVVTGETAPAQLQRIAGSGVAVVRKPCQPQALQAALRDVLSSAPSA</sequence>
<gene>
    <name evidence="10" type="ORF">ACFQND_03735</name>
</gene>
<evidence type="ECO:0000256" key="7">
    <source>
        <dbReference type="SAM" id="Phobius"/>
    </source>
</evidence>
<evidence type="ECO:0000313" key="10">
    <source>
        <dbReference type="EMBL" id="MFC6280344.1"/>
    </source>
</evidence>
<dbReference type="Gene3D" id="1.10.287.130">
    <property type="match status" value="1"/>
</dbReference>
<dbReference type="PANTHER" id="PTHR43047">
    <property type="entry name" value="TWO-COMPONENT HISTIDINE PROTEIN KINASE"/>
    <property type="match status" value="1"/>
</dbReference>
<dbReference type="Proteomes" id="UP001596270">
    <property type="component" value="Unassembled WGS sequence"/>
</dbReference>
<dbReference type="SUPFAM" id="SSF52172">
    <property type="entry name" value="CheY-like"/>
    <property type="match status" value="1"/>
</dbReference>
<feature type="domain" description="Histidine kinase" evidence="8">
    <location>
        <begin position="233"/>
        <end position="455"/>
    </location>
</feature>
<feature type="domain" description="Response regulatory" evidence="9">
    <location>
        <begin position="479"/>
        <end position="601"/>
    </location>
</feature>
<dbReference type="Pfam" id="PF02518">
    <property type="entry name" value="HATPase_c"/>
    <property type="match status" value="1"/>
</dbReference>
<dbReference type="Gene3D" id="3.40.50.2300">
    <property type="match status" value="1"/>
</dbReference>
<proteinExistence type="predicted"/>
<evidence type="ECO:0000256" key="1">
    <source>
        <dbReference type="ARBA" id="ARBA00000085"/>
    </source>
</evidence>
<dbReference type="InterPro" id="IPR004358">
    <property type="entry name" value="Sig_transdc_His_kin-like_C"/>
</dbReference>
<comment type="caution">
    <text evidence="10">The sequence shown here is derived from an EMBL/GenBank/DDBJ whole genome shotgun (WGS) entry which is preliminary data.</text>
</comment>
<evidence type="ECO:0000256" key="4">
    <source>
        <dbReference type="ARBA" id="ARBA00022679"/>
    </source>
</evidence>
<dbReference type="SMART" id="SM00388">
    <property type="entry name" value="HisKA"/>
    <property type="match status" value="1"/>
</dbReference>
<dbReference type="InterPro" id="IPR005467">
    <property type="entry name" value="His_kinase_dom"/>
</dbReference>
<evidence type="ECO:0000256" key="2">
    <source>
        <dbReference type="ARBA" id="ARBA00012438"/>
    </source>
</evidence>
<dbReference type="EC" id="2.7.13.3" evidence="2"/>
<evidence type="ECO:0000256" key="5">
    <source>
        <dbReference type="ARBA" id="ARBA00022777"/>
    </source>
</evidence>
<dbReference type="PROSITE" id="PS50109">
    <property type="entry name" value="HIS_KIN"/>
    <property type="match status" value="1"/>
</dbReference>
<dbReference type="SMART" id="SM00448">
    <property type="entry name" value="REC"/>
    <property type="match status" value="1"/>
</dbReference>
<evidence type="ECO:0000313" key="11">
    <source>
        <dbReference type="Proteomes" id="UP001596270"/>
    </source>
</evidence>
<dbReference type="EMBL" id="JBHSRS010000005">
    <property type="protein sequence ID" value="MFC6280344.1"/>
    <property type="molecule type" value="Genomic_DNA"/>
</dbReference>
<dbReference type="InterPro" id="IPR003594">
    <property type="entry name" value="HATPase_dom"/>
</dbReference>
<evidence type="ECO:0000256" key="6">
    <source>
        <dbReference type="PROSITE-ProRule" id="PRU00169"/>
    </source>
</evidence>
<accession>A0ABW1TS54</accession>
<dbReference type="InterPro" id="IPR036890">
    <property type="entry name" value="HATPase_C_sf"/>
</dbReference>
<organism evidence="10 11">
    <name type="scientific">Polaromonas aquatica</name>
    <dbReference type="NCBI Taxonomy" id="332657"/>
    <lineage>
        <taxon>Bacteria</taxon>
        <taxon>Pseudomonadati</taxon>
        <taxon>Pseudomonadota</taxon>
        <taxon>Betaproteobacteria</taxon>
        <taxon>Burkholderiales</taxon>
        <taxon>Comamonadaceae</taxon>
        <taxon>Polaromonas</taxon>
    </lineage>
</organism>
<keyword evidence="7" id="KW-0812">Transmembrane</keyword>
<reference evidence="11" key="1">
    <citation type="journal article" date="2019" name="Int. J. Syst. Evol. Microbiol.">
        <title>The Global Catalogue of Microorganisms (GCM) 10K type strain sequencing project: providing services to taxonomists for standard genome sequencing and annotation.</title>
        <authorList>
            <consortium name="The Broad Institute Genomics Platform"/>
            <consortium name="The Broad Institute Genome Sequencing Center for Infectious Disease"/>
            <person name="Wu L."/>
            <person name="Ma J."/>
        </authorList>
    </citation>
    <scope>NUCLEOTIDE SEQUENCE [LARGE SCALE GENOMIC DNA]</scope>
    <source>
        <strain evidence="11">CCUG 39402</strain>
    </source>
</reference>
<evidence type="ECO:0000256" key="3">
    <source>
        <dbReference type="ARBA" id="ARBA00022553"/>
    </source>
</evidence>
<feature type="transmembrane region" description="Helical" evidence="7">
    <location>
        <begin position="119"/>
        <end position="141"/>
    </location>
</feature>
<dbReference type="InterPro" id="IPR011006">
    <property type="entry name" value="CheY-like_superfamily"/>
</dbReference>
<dbReference type="Gene3D" id="3.30.565.10">
    <property type="entry name" value="Histidine kinase-like ATPase, C-terminal domain"/>
    <property type="match status" value="1"/>
</dbReference>
<evidence type="ECO:0000259" key="8">
    <source>
        <dbReference type="PROSITE" id="PS50109"/>
    </source>
</evidence>
<dbReference type="InterPro" id="IPR003661">
    <property type="entry name" value="HisK_dim/P_dom"/>
</dbReference>